<accession>A0A177CR80</accession>
<proteinExistence type="predicted"/>
<gene>
    <name evidence="1" type="ORF">CC84DRAFT_1081557</name>
</gene>
<sequence>RGDLFAKGRLKNPYIFRRNIVTIFGGPKDSKFDSEDMKIRKESTRDRCELIRGLSADGVISWAIAYPPTLWAAGSMALDVFTCLLDDIEPELEQAWPPTVWETLHLLKADEGFLESSLVYEEFLEGLFSKLLKIV</sequence>
<dbReference type="Proteomes" id="UP000077069">
    <property type="component" value="Unassembled WGS sequence"/>
</dbReference>
<dbReference type="GeneID" id="28757418"/>
<dbReference type="RefSeq" id="XP_018039644.1">
    <property type="nucleotide sequence ID" value="XM_018173932.1"/>
</dbReference>
<protein>
    <submittedName>
        <fullName evidence="1">Uncharacterized protein</fullName>
    </submittedName>
</protein>
<evidence type="ECO:0000313" key="2">
    <source>
        <dbReference type="Proteomes" id="UP000077069"/>
    </source>
</evidence>
<dbReference type="EMBL" id="KV441549">
    <property type="protein sequence ID" value="OAG09279.1"/>
    <property type="molecule type" value="Genomic_DNA"/>
</dbReference>
<organism evidence="1 2">
    <name type="scientific">Paraphaeosphaeria sporulosa</name>
    <dbReference type="NCBI Taxonomy" id="1460663"/>
    <lineage>
        <taxon>Eukaryota</taxon>
        <taxon>Fungi</taxon>
        <taxon>Dikarya</taxon>
        <taxon>Ascomycota</taxon>
        <taxon>Pezizomycotina</taxon>
        <taxon>Dothideomycetes</taxon>
        <taxon>Pleosporomycetidae</taxon>
        <taxon>Pleosporales</taxon>
        <taxon>Massarineae</taxon>
        <taxon>Didymosphaeriaceae</taxon>
        <taxon>Paraphaeosphaeria</taxon>
    </lineage>
</organism>
<name>A0A177CR80_9PLEO</name>
<dbReference type="AlphaFoldDB" id="A0A177CR80"/>
<reference evidence="1 2" key="1">
    <citation type="submission" date="2016-05" db="EMBL/GenBank/DDBJ databases">
        <title>Comparative analysis of secretome profiles of manganese(II)-oxidizing ascomycete fungi.</title>
        <authorList>
            <consortium name="DOE Joint Genome Institute"/>
            <person name="Zeiner C.A."/>
            <person name="Purvine S.O."/>
            <person name="Zink E.M."/>
            <person name="Wu S."/>
            <person name="Pasa-Tolic L."/>
            <person name="Chaput D.L."/>
            <person name="Haridas S."/>
            <person name="Grigoriev I.V."/>
            <person name="Santelli C.M."/>
            <person name="Hansel C.M."/>
        </authorList>
    </citation>
    <scope>NUCLEOTIDE SEQUENCE [LARGE SCALE GENOMIC DNA]</scope>
    <source>
        <strain evidence="1 2">AP3s5-JAC2a</strain>
    </source>
</reference>
<dbReference type="InParanoid" id="A0A177CR80"/>
<dbReference type="STRING" id="1460663.A0A177CR80"/>
<feature type="non-terminal residue" evidence="1">
    <location>
        <position position="1"/>
    </location>
</feature>
<evidence type="ECO:0000313" key="1">
    <source>
        <dbReference type="EMBL" id="OAG09279.1"/>
    </source>
</evidence>
<keyword evidence="2" id="KW-1185">Reference proteome</keyword>
<dbReference type="OrthoDB" id="3763345at2759"/>